<sequence length="167" mass="18918">MFWAAVTGSVLSWPNHLAYSNAFTIGQQKGWFLLDSNLDWGQDLRRLQWWKETEANGSSVYVASFNHFDVGVLSGGKLKNLLPDHLVPLGSDSDRDLGSKPRPSDYCAISVNQLRGLGKPIYTCDAKPWVIDPLWLRRVRRLTPVAEVGETYKIYTFQQLHSISQSH</sequence>
<comment type="caution">
    <text evidence="1">The sequence shown here is derived from an EMBL/GenBank/DDBJ whole genome shotgun (WGS) entry which is preliminary data.</text>
</comment>
<gene>
    <name evidence="1" type="ORF">V7x_16690</name>
</gene>
<dbReference type="Proteomes" id="UP000316476">
    <property type="component" value="Unassembled WGS sequence"/>
</dbReference>
<dbReference type="OrthoDB" id="224989at2"/>
<name>A0A5C6FSH6_9PLAN</name>
<organism evidence="1 2">
    <name type="scientific">Crateriforma conspicua</name>
    <dbReference type="NCBI Taxonomy" id="2527996"/>
    <lineage>
        <taxon>Bacteria</taxon>
        <taxon>Pseudomonadati</taxon>
        <taxon>Planctomycetota</taxon>
        <taxon>Planctomycetia</taxon>
        <taxon>Planctomycetales</taxon>
        <taxon>Planctomycetaceae</taxon>
        <taxon>Crateriforma</taxon>
    </lineage>
</organism>
<accession>A0A5C6FSH6</accession>
<protein>
    <submittedName>
        <fullName evidence="1">Uncharacterized protein</fullName>
    </submittedName>
</protein>
<dbReference type="RefSeq" id="WP_146412677.1">
    <property type="nucleotide sequence ID" value="NZ_SJPZ01000001.1"/>
</dbReference>
<evidence type="ECO:0000313" key="1">
    <source>
        <dbReference type="EMBL" id="TWU66112.1"/>
    </source>
</evidence>
<proteinExistence type="predicted"/>
<dbReference type="AlphaFoldDB" id="A0A5C6FSH6"/>
<dbReference type="EMBL" id="SJPZ01000001">
    <property type="protein sequence ID" value="TWU66112.1"/>
    <property type="molecule type" value="Genomic_DNA"/>
</dbReference>
<reference evidence="1 2" key="1">
    <citation type="submission" date="2019-02" db="EMBL/GenBank/DDBJ databases">
        <title>Deep-cultivation of Planctomycetes and their phenomic and genomic characterization uncovers novel biology.</title>
        <authorList>
            <person name="Wiegand S."/>
            <person name="Jogler M."/>
            <person name="Boedeker C."/>
            <person name="Pinto D."/>
            <person name="Vollmers J."/>
            <person name="Rivas-Marin E."/>
            <person name="Kohn T."/>
            <person name="Peeters S.H."/>
            <person name="Heuer A."/>
            <person name="Rast P."/>
            <person name="Oberbeckmann S."/>
            <person name="Bunk B."/>
            <person name="Jeske O."/>
            <person name="Meyerdierks A."/>
            <person name="Storesund J.E."/>
            <person name="Kallscheuer N."/>
            <person name="Luecker S."/>
            <person name="Lage O.M."/>
            <person name="Pohl T."/>
            <person name="Merkel B.J."/>
            <person name="Hornburger P."/>
            <person name="Mueller R.-W."/>
            <person name="Bruemmer F."/>
            <person name="Labrenz M."/>
            <person name="Spormann A.M."/>
            <person name="Op Den Camp H."/>
            <person name="Overmann J."/>
            <person name="Amann R."/>
            <person name="Jetten M.S.M."/>
            <person name="Mascher T."/>
            <person name="Medema M.H."/>
            <person name="Devos D.P."/>
            <person name="Kaster A.-K."/>
            <person name="Ovreas L."/>
            <person name="Rohde M."/>
            <person name="Galperin M.Y."/>
            <person name="Jogler C."/>
        </authorList>
    </citation>
    <scope>NUCLEOTIDE SEQUENCE [LARGE SCALE GENOMIC DNA]</scope>
    <source>
        <strain evidence="1 2">V7</strain>
    </source>
</reference>
<evidence type="ECO:0000313" key="2">
    <source>
        <dbReference type="Proteomes" id="UP000316476"/>
    </source>
</evidence>